<sequence length="186" mass="21510">MENQSYSSLLQMQYLLLQQVRFLHVNEDNLSQWELVDLLDAEEEWEEPCDDGNMVDRGFNFSDSSPISYPNVNPIEEIGNFVPHLVAHVEEDRDAADHDQGGYEDNYDDGDEGDGDNDEDDDDDDGYDLDDELVPWNVGNRFERQRMRKLGKRACSKMNNSKRNPYLYTRPGCVRGKHGLGLKHTY</sequence>
<dbReference type="PANTHER" id="PTHR48213">
    <property type="entry name" value="VID27-LIKE PROTEIN"/>
    <property type="match status" value="1"/>
</dbReference>
<proteinExistence type="predicted"/>
<protein>
    <submittedName>
        <fullName evidence="2">Uncharacterized protein</fullName>
    </submittedName>
</protein>
<organism evidence="2 3">
    <name type="scientific">Stylosanthes scabra</name>
    <dbReference type="NCBI Taxonomy" id="79078"/>
    <lineage>
        <taxon>Eukaryota</taxon>
        <taxon>Viridiplantae</taxon>
        <taxon>Streptophyta</taxon>
        <taxon>Embryophyta</taxon>
        <taxon>Tracheophyta</taxon>
        <taxon>Spermatophyta</taxon>
        <taxon>Magnoliopsida</taxon>
        <taxon>eudicotyledons</taxon>
        <taxon>Gunneridae</taxon>
        <taxon>Pentapetalae</taxon>
        <taxon>rosids</taxon>
        <taxon>fabids</taxon>
        <taxon>Fabales</taxon>
        <taxon>Fabaceae</taxon>
        <taxon>Papilionoideae</taxon>
        <taxon>50 kb inversion clade</taxon>
        <taxon>dalbergioids sensu lato</taxon>
        <taxon>Dalbergieae</taxon>
        <taxon>Pterocarpus clade</taxon>
        <taxon>Stylosanthes</taxon>
    </lineage>
</organism>
<accession>A0ABU6W818</accession>
<keyword evidence="3" id="KW-1185">Reference proteome</keyword>
<dbReference type="EMBL" id="JASCZI010181298">
    <property type="protein sequence ID" value="MED6181330.1"/>
    <property type="molecule type" value="Genomic_DNA"/>
</dbReference>
<gene>
    <name evidence="2" type="ORF">PIB30_018475</name>
</gene>
<reference evidence="2 3" key="1">
    <citation type="journal article" date="2023" name="Plants (Basel)">
        <title>Bridging the Gap: Combining Genomics and Transcriptomics Approaches to Understand Stylosanthes scabra, an Orphan Legume from the Brazilian Caatinga.</title>
        <authorList>
            <person name="Ferreira-Neto J.R.C."/>
            <person name="da Silva M.D."/>
            <person name="Binneck E."/>
            <person name="de Melo N.F."/>
            <person name="da Silva R.H."/>
            <person name="de Melo A.L.T.M."/>
            <person name="Pandolfi V."/>
            <person name="Bustamante F.O."/>
            <person name="Brasileiro-Vidal A.C."/>
            <person name="Benko-Iseppon A.M."/>
        </authorList>
    </citation>
    <scope>NUCLEOTIDE SEQUENCE [LARGE SCALE GENOMIC DNA]</scope>
    <source>
        <tissue evidence="2">Leaves</tissue>
    </source>
</reference>
<feature type="compositionally biased region" description="Acidic residues" evidence="1">
    <location>
        <begin position="105"/>
        <end position="133"/>
    </location>
</feature>
<dbReference type="PANTHER" id="PTHR48213:SF1">
    <property type="entry name" value="PROSTATIC SPERMINE-BINDING-LIKE PROTEIN"/>
    <property type="match status" value="1"/>
</dbReference>
<name>A0ABU6W818_9FABA</name>
<evidence type="ECO:0000313" key="2">
    <source>
        <dbReference type="EMBL" id="MED6181330.1"/>
    </source>
</evidence>
<evidence type="ECO:0000256" key="1">
    <source>
        <dbReference type="SAM" id="MobiDB-lite"/>
    </source>
</evidence>
<feature type="region of interest" description="Disordered" evidence="1">
    <location>
        <begin position="94"/>
        <end position="134"/>
    </location>
</feature>
<evidence type="ECO:0000313" key="3">
    <source>
        <dbReference type="Proteomes" id="UP001341840"/>
    </source>
</evidence>
<dbReference type="Proteomes" id="UP001341840">
    <property type="component" value="Unassembled WGS sequence"/>
</dbReference>
<comment type="caution">
    <text evidence="2">The sequence shown here is derived from an EMBL/GenBank/DDBJ whole genome shotgun (WGS) entry which is preliminary data.</text>
</comment>